<keyword evidence="2 5" id="KW-0132">Cell division</keyword>
<proteinExistence type="inferred from homology"/>
<dbReference type="GO" id="GO:0043093">
    <property type="term" value="P:FtsZ-dependent cytokinesis"/>
    <property type="evidence" value="ECO:0007669"/>
    <property type="project" value="UniProtKB-UniRule"/>
</dbReference>
<dbReference type="PANTHER" id="PTHR32432">
    <property type="entry name" value="CELL DIVISION PROTEIN FTSA-RELATED"/>
    <property type="match status" value="1"/>
</dbReference>
<dbReference type="CDD" id="cd24048">
    <property type="entry name" value="ASKHA_NBD_FtsA"/>
    <property type="match status" value="1"/>
</dbReference>
<evidence type="ECO:0000256" key="3">
    <source>
        <dbReference type="ARBA" id="ARBA00023136"/>
    </source>
</evidence>
<dbReference type="Pfam" id="PF14450">
    <property type="entry name" value="FtsA"/>
    <property type="match status" value="1"/>
</dbReference>
<organism evidence="8 9">
    <name type="scientific">Candidatus Kuenenbacteria bacterium CG10_big_fil_rev_8_21_14_0_10_36_11</name>
    <dbReference type="NCBI Taxonomy" id="1974618"/>
    <lineage>
        <taxon>Bacteria</taxon>
        <taxon>Candidatus Kueneniibacteriota</taxon>
    </lineage>
</organism>
<dbReference type="InterPro" id="IPR003494">
    <property type="entry name" value="SHS2_FtsA"/>
</dbReference>
<dbReference type="Gene3D" id="3.30.1490.110">
    <property type="match status" value="1"/>
</dbReference>
<evidence type="ECO:0000259" key="7">
    <source>
        <dbReference type="SMART" id="SM00842"/>
    </source>
</evidence>
<evidence type="ECO:0000256" key="6">
    <source>
        <dbReference type="PIRNR" id="PIRNR003101"/>
    </source>
</evidence>
<feature type="domain" description="SHS2" evidence="7">
    <location>
        <begin position="6"/>
        <end position="195"/>
    </location>
</feature>
<evidence type="ECO:0000256" key="5">
    <source>
        <dbReference type="HAMAP-Rule" id="MF_02033"/>
    </source>
</evidence>
<dbReference type="PIRSF" id="PIRSF003101">
    <property type="entry name" value="FtsA"/>
    <property type="match status" value="1"/>
</dbReference>
<evidence type="ECO:0000256" key="1">
    <source>
        <dbReference type="ARBA" id="ARBA00022475"/>
    </source>
</evidence>
<dbReference type="InterPro" id="IPR020823">
    <property type="entry name" value="Cell_div_FtsA"/>
</dbReference>
<dbReference type="Proteomes" id="UP000231464">
    <property type="component" value="Unassembled WGS sequence"/>
</dbReference>
<keyword evidence="4 5" id="KW-0131">Cell cycle</keyword>
<keyword evidence="1 5" id="KW-1003">Cell membrane</keyword>
<accession>A0A2M6WA26</accession>
<keyword evidence="3 5" id="KW-0472">Membrane</keyword>
<dbReference type="GO" id="GO:0032153">
    <property type="term" value="C:cell division site"/>
    <property type="evidence" value="ECO:0007669"/>
    <property type="project" value="UniProtKB-UniRule"/>
</dbReference>
<dbReference type="PANTHER" id="PTHR32432:SF4">
    <property type="entry name" value="CELL DIVISION PROTEIN FTSA"/>
    <property type="match status" value="1"/>
</dbReference>
<comment type="subunit">
    <text evidence="5">Self-interacts. Interacts with FtsZ.</text>
</comment>
<dbReference type="EMBL" id="PFBP01000043">
    <property type="protein sequence ID" value="PIT89653.1"/>
    <property type="molecule type" value="Genomic_DNA"/>
</dbReference>
<dbReference type="InterPro" id="IPR043129">
    <property type="entry name" value="ATPase_NBD"/>
</dbReference>
<evidence type="ECO:0000256" key="2">
    <source>
        <dbReference type="ARBA" id="ARBA00022618"/>
    </source>
</evidence>
<dbReference type="HAMAP" id="MF_02033">
    <property type="entry name" value="FtsA"/>
    <property type="match status" value="1"/>
</dbReference>
<protein>
    <recommendedName>
        <fullName evidence="5 6">Cell division protein FtsA</fullName>
    </recommendedName>
</protein>
<dbReference type="AlphaFoldDB" id="A0A2M6WA26"/>
<sequence>MKNYLITGLDIGSSAVRLVVGQINPSTGELCLIAGSEVPTMGISKGMVVSIEDVVSSITSSLEQAERIVGQPINHAYVGVSGTHISTMESRGVIAVSRADNEVTESDVARVIEAAQAVATPPNYEILHVIPKFFTVDSQKGIKDPVGMTGIRLEVETKIVQGLSSQIKNLTRAVYRTGIEIDDLVLAILANAEACLTPRQKELGVALVNIGSATTSLAVFEEGDLLATYILPIGSAHITNDIAIGLRVSLELAEEIKLTYGQAMAKDVNKREEINLSEFDLKETGMANASYVAEIIEARMQEIFNLVDKKLMEIERSGLLPAGIVLTGGGAKMLGLIELAKKEFRLPASLGALHGVKTVIEKINDLNYTTAAGLLLWGYQFESQKKHPGGFIKNFNLSSFHDILDKAKNWFKSLIP</sequence>
<evidence type="ECO:0000313" key="9">
    <source>
        <dbReference type="Proteomes" id="UP000231464"/>
    </source>
</evidence>
<gene>
    <name evidence="5 8" type="primary">ftsA</name>
    <name evidence="8" type="ORF">COU23_02765</name>
</gene>
<reference evidence="9" key="1">
    <citation type="submission" date="2017-09" db="EMBL/GenBank/DDBJ databases">
        <title>Depth-based differentiation of microbial function through sediment-hosted aquifers and enrichment of novel symbionts in the deep terrestrial subsurface.</title>
        <authorList>
            <person name="Probst A.J."/>
            <person name="Ladd B."/>
            <person name="Jarett J.K."/>
            <person name="Geller-Mcgrath D.E."/>
            <person name="Sieber C.M.K."/>
            <person name="Emerson J.B."/>
            <person name="Anantharaman K."/>
            <person name="Thomas B.C."/>
            <person name="Malmstrom R."/>
            <person name="Stieglmeier M."/>
            <person name="Klingl A."/>
            <person name="Woyke T."/>
            <person name="Ryan C.M."/>
            <person name="Banfield J.F."/>
        </authorList>
    </citation>
    <scope>NUCLEOTIDE SEQUENCE [LARGE SCALE GENOMIC DNA]</scope>
</reference>
<dbReference type="SMART" id="SM00842">
    <property type="entry name" value="FtsA"/>
    <property type="match status" value="1"/>
</dbReference>
<dbReference type="SUPFAM" id="SSF53067">
    <property type="entry name" value="Actin-like ATPase domain"/>
    <property type="match status" value="2"/>
</dbReference>
<dbReference type="InterPro" id="IPR050696">
    <property type="entry name" value="FtsA/MreB"/>
</dbReference>
<dbReference type="NCBIfam" id="TIGR01174">
    <property type="entry name" value="ftsA"/>
    <property type="match status" value="1"/>
</dbReference>
<comment type="subcellular location">
    <subcellularLocation>
        <location evidence="5">Cell membrane</location>
        <topology evidence="5">Peripheral membrane protein</topology>
        <orientation evidence="5">Cytoplasmic side</orientation>
    </subcellularLocation>
    <text evidence="5">Localizes to the Z ring in an FtsZ-dependent manner. Targeted to the membrane through a conserved C-terminal amphipathic helix.</text>
</comment>
<dbReference type="Pfam" id="PF02491">
    <property type="entry name" value="SHS2_FTSA"/>
    <property type="match status" value="1"/>
</dbReference>
<evidence type="ECO:0000256" key="4">
    <source>
        <dbReference type="ARBA" id="ARBA00023306"/>
    </source>
</evidence>
<evidence type="ECO:0000313" key="8">
    <source>
        <dbReference type="EMBL" id="PIT89653.1"/>
    </source>
</evidence>
<dbReference type="Gene3D" id="3.30.420.40">
    <property type="match status" value="1"/>
</dbReference>
<comment type="similarity">
    <text evidence="5 6">Belongs to the FtsA/MreB family.</text>
</comment>
<comment type="caution">
    <text evidence="8">The sequence shown here is derived from an EMBL/GenBank/DDBJ whole genome shotgun (WGS) entry which is preliminary data.</text>
</comment>
<name>A0A2M6WA26_9BACT</name>
<comment type="function">
    <text evidence="5 6">Cell division protein that is involved in the assembly of the Z ring. May serve as a membrane anchor for the Z ring.</text>
</comment>
<dbReference type="GO" id="GO:0009898">
    <property type="term" value="C:cytoplasmic side of plasma membrane"/>
    <property type="evidence" value="ECO:0007669"/>
    <property type="project" value="UniProtKB-UniRule"/>
</dbReference>